<comment type="caution">
    <text evidence="2">The sequence shown here is derived from an EMBL/GenBank/DDBJ whole genome shotgun (WGS) entry which is preliminary data.</text>
</comment>
<reference evidence="2 3" key="1">
    <citation type="journal article" date="2021" name="Elife">
        <title>Chloroplast acquisition without the gene transfer in kleptoplastic sea slugs, Plakobranchus ocellatus.</title>
        <authorList>
            <person name="Maeda T."/>
            <person name="Takahashi S."/>
            <person name="Yoshida T."/>
            <person name="Shimamura S."/>
            <person name="Takaki Y."/>
            <person name="Nagai Y."/>
            <person name="Toyoda A."/>
            <person name="Suzuki Y."/>
            <person name="Arimoto A."/>
            <person name="Ishii H."/>
            <person name="Satoh N."/>
            <person name="Nishiyama T."/>
            <person name="Hasebe M."/>
            <person name="Maruyama T."/>
            <person name="Minagawa J."/>
            <person name="Obokata J."/>
            <person name="Shigenobu S."/>
        </authorList>
    </citation>
    <scope>NUCLEOTIDE SEQUENCE [LARGE SCALE GENOMIC DNA]</scope>
</reference>
<evidence type="ECO:0000256" key="1">
    <source>
        <dbReference type="SAM" id="Phobius"/>
    </source>
</evidence>
<keyword evidence="1" id="KW-0472">Membrane</keyword>
<evidence type="ECO:0000313" key="3">
    <source>
        <dbReference type="Proteomes" id="UP000735302"/>
    </source>
</evidence>
<feature type="transmembrane region" description="Helical" evidence="1">
    <location>
        <begin position="196"/>
        <end position="220"/>
    </location>
</feature>
<accession>A0AAV4CF82</accession>
<organism evidence="2 3">
    <name type="scientific">Plakobranchus ocellatus</name>
    <dbReference type="NCBI Taxonomy" id="259542"/>
    <lineage>
        <taxon>Eukaryota</taxon>
        <taxon>Metazoa</taxon>
        <taxon>Spiralia</taxon>
        <taxon>Lophotrochozoa</taxon>
        <taxon>Mollusca</taxon>
        <taxon>Gastropoda</taxon>
        <taxon>Heterobranchia</taxon>
        <taxon>Euthyneura</taxon>
        <taxon>Panpulmonata</taxon>
        <taxon>Sacoglossa</taxon>
        <taxon>Placobranchoidea</taxon>
        <taxon>Plakobranchidae</taxon>
        <taxon>Plakobranchus</taxon>
    </lineage>
</organism>
<keyword evidence="3" id="KW-1185">Reference proteome</keyword>
<evidence type="ECO:0000313" key="2">
    <source>
        <dbReference type="EMBL" id="GFO31309.1"/>
    </source>
</evidence>
<keyword evidence="1" id="KW-1133">Transmembrane helix</keyword>
<keyword evidence="1" id="KW-0812">Transmembrane</keyword>
<dbReference type="Proteomes" id="UP000735302">
    <property type="component" value="Unassembled WGS sequence"/>
</dbReference>
<gene>
    <name evidence="2" type="ORF">PoB_005781400</name>
</gene>
<protein>
    <submittedName>
        <fullName evidence="2">Calcium-activated chloride channel regulator 1</fullName>
    </submittedName>
</protein>
<sequence length="240" mass="25619">MLFSGADLERDDGIYSRYFTSFSNSGRYSLVLSVSDEVGASRLSSHLERITSGCVSSFKIVILSFPPHSCLPSTPFGCTIASEYVIVCSSNAEDLIRNIKLPKVPRSAVIEGNLGNPRSFGETEMITLQLGSVPDALPTALVLAVLAIDEAGNKADISNLVTVGLGLVPDVTTPEYQARQTKAAAEDPTMVSNLTLAIVVGVSGALLVTTFISTVLIYAIMRTGWMAKDRAERREKSGIV</sequence>
<dbReference type="AlphaFoldDB" id="A0AAV4CF82"/>
<proteinExistence type="predicted"/>
<name>A0AAV4CF82_9GAST</name>
<dbReference type="EMBL" id="BLXT01006392">
    <property type="protein sequence ID" value="GFO31309.1"/>
    <property type="molecule type" value="Genomic_DNA"/>
</dbReference>